<keyword evidence="2" id="KW-1185">Reference proteome</keyword>
<protein>
    <recommendedName>
        <fullName evidence="3">Peptidase C15, pyroglutamyl peptidase I-like protein</fullName>
    </recommendedName>
</protein>
<gene>
    <name evidence="1" type="ORF">BKA67DRAFT_654309</name>
</gene>
<dbReference type="RefSeq" id="XP_045965306.1">
    <property type="nucleotide sequence ID" value="XM_046106537.1"/>
</dbReference>
<evidence type="ECO:0000313" key="2">
    <source>
        <dbReference type="Proteomes" id="UP000758603"/>
    </source>
</evidence>
<dbReference type="GeneID" id="70135428"/>
<organism evidence="1 2">
    <name type="scientific">Truncatella angustata</name>
    <dbReference type="NCBI Taxonomy" id="152316"/>
    <lineage>
        <taxon>Eukaryota</taxon>
        <taxon>Fungi</taxon>
        <taxon>Dikarya</taxon>
        <taxon>Ascomycota</taxon>
        <taxon>Pezizomycotina</taxon>
        <taxon>Sordariomycetes</taxon>
        <taxon>Xylariomycetidae</taxon>
        <taxon>Amphisphaeriales</taxon>
        <taxon>Sporocadaceae</taxon>
        <taxon>Truncatella</taxon>
    </lineage>
</organism>
<reference evidence="1" key="1">
    <citation type="journal article" date="2021" name="Nat. Commun.">
        <title>Genetic determinants of endophytism in the Arabidopsis root mycobiome.</title>
        <authorList>
            <person name="Mesny F."/>
            <person name="Miyauchi S."/>
            <person name="Thiergart T."/>
            <person name="Pickel B."/>
            <person name="Atanasova L."/>
            <person name="Karlsson M."/>
            <person name="Huettel B."/>
            <person name="Barry K.W."/>
            <person name="Haridas S."/>
            <person name="Chen C."/>
            <person name="Bauer D."/>
            <person name="Andreopoulos W."/>
            <person name="Pangilinan J."/>
            <person name="LaButti K."/>
            <person name="Riley R."/>
            <person name="Lipzen A."/>
            <person name="Clum A."/>
            <person name="Drula E."/>
            <person name="Henrissat B."/>
            <person name="Kohler A."/>
            <person name="Grigoriev I.V."/>
            <person name="Martin F.M."/>
            <person name="Hacquard S."/>
        </authorList>
    </citation>
    <scope>NUCLEOTIDE SEQUENCE</scope>
    <source>
        <strain evidence="1">MPI-SDFR-AT-0073</strain>
    </source>
</reference>
<evidence type="ECO:0000313" key="1">
    <source>
        <dbReference type="EMBL" id="KAH6661175.1"/>
    </source>
</evidence>
<comment type="caution">
    <text evidence="1">The sequence shown here is derived from an EMBL/GenBank/DDBJ whole genome shotgun (WGS) entry which is preliminary data.</text>
</comment>
<name>A0A9P9A5C2_9PEZI</name>
<dbReference type="AlphaFoldDB" id="A0A9P9A5C2"/>
<proteinExistence type="predicted"/>
<dbReference type="Gene3D" id="3.40.630.20">
    <property type="entry name" value="Peptidase C15, pyroglutamyl peptidase I-like"/>
    <property type="match status" value="1"/>
</dbReference>
<accession>A0A9P9A5C2</accession>
<sequence length="277" mass="30705">MTKINDINVLITGMGPYPDGDGGHIDVNTSHLITTLLPKTLDPNTPLNPSPTRINIITLPDPVKTEYKYVREFCKDLHTKHAEDVDLFIHLGEARGWDWLTIERVAYKQGMSSTWWGPYYGPQEYYLWKDDKDLTVKDIGPCPWDGVPMGLQSFLNPDRVADGANTILKTLYQFGKPGASVATVGNEDDNVPMPKADATEASLPINIKPHDEGGPMMCGFINYESLANRYVRKLKPNVLFCHIPGEADAKNLKRTGDGILAIVVAAAAEVLRLDLMN</sequence>
<dbReference type="OrthoDB" id="408631at2759"/>
<dbReference type="InterPro" id="IPR036440">
    <property type="entry name" value="Peptidase_C15-like_sf"/>
</dbReference>
<dbReference type="EMBL" id="JAGPXC010000001">
    <property type="protein sequence ID" value="KAH6661175.1"/>
    <property type="molecule type" value="Genomic_DNA"/>
</dbReference>
<dbReference type="SUPFAM" id="SSF53182">
    <property type="entry name" value="Pyrrolidone carboxyl peptidase (pyroglutamate aminopeptidase)"/>
    <property type="match status" value="1"/>
</dbReference>
<evidence type="ECO:0008006" key="3">
    <source>
        <dbReference type="Google" id="ProtNLM"/>
    </source>
</evidence>
<dbReference type="Proteomes" id="UP000758603">
    <property type="component" value="Unassembled WGS sequence"/>
</dbReference>